<dbReference type="EMBL" id="JBHULE010000019">
    <property type="protein sequence ID" value="MFD2564042.1"/>
    <property type="molecule type" value="Genomic_DNA"/>
</dbReference>
<keyword evidence="1" id="KW-0472">Membrane</keyword>
<dbReference type="EC" id="3.-.-.-" evidence="3"/>
<keyword evidence="1" id="KW-0812">Transmembrane</keyword>
<organism evidence="3 4">
    <name type="scientific">Aquimarina rubra</name>
    <dbReference type="NCBI Taxonomy" id="1920033"/>
    <lineage>
        <taxon>Bacteria</taxon>
        <taxon>Pseudomonadati</taxon>
        <taxon>Bacteroidota</taxon>
        <taxon>Flavobacteriia</taxon>
        <taxon>Flavobacteriales</taxon>
        <taxon>Flavobacteriaceae</taxon>
        <taxon>Aquimarina</taxon>
    </lineage>
</organism>
<keyword evidence="4" id="KW-1185">Reference proteome</keyword>
<dbReference type="PANTHER" id="PTHR46825">
    <property type="entry name" value="D-ALANYL-D-ALANINE-CARBOXYPEPTIDASE/ENDOPEPTIDASE AMPH"/>
    <property type="match status" value="1"/>
</dbReference>
<dbReference type="Gene3D" id="3.40.710.10">
    <property type="entry name" value="DD-peptidase/beta-lactamase superfamily"/>
    <property type="match status" value="1"/>
</dbReference>
<keyword evidence="3" id="KW-0378">Hydrolase</keyword>
<comment type="caution">
    <text evidence="3">The sequence shown here is derived from an EMBL/GenBank/DDBJ whole genome shotgun (WGS) entry which is preliminary data.</text>
</comment>
<dbReference type="InterPro" id="IPR012338">
    <property type="entry name" value="Beta-lactam/transpept-like"/>
</dbReference>
<keyword evidence="1" id="KW-1133">Transmembrane helix</keyword>
<dbReference type="PANTHER" id="PTHR46825:SF9">
    <property type="entry name" value="BETA-LACTAMASE-RELATED DOMAIN-CONTAINING PROTEIN"/>
    <property type="match status" value="1"/>
</dbReference>
<reference evidence="4" key="1">
    <citation type="journal article" date="2019" name="Int. J. Syst. Evol. Microbiol.">
        <title>The Global Catalogue of Microorganisms (GCM) 10K type strain sequencing project: providing services to taxonomists for standard genome sequencing and annotation.</title>
        <authorList>
            <consortium name="The Broad Institute Genomics Platform"/>
            <consortium name="The Broad Institute Genome Sequencing Center for Infectious Disease"/>
            <person name="Wu L."/>
            <person name="Ma J."/>
        </authorList>
    </citation>
    <scope>NUCLEOTIDE SEQUENCE [LARGE SCALE GENOMIC DNA]</scope>
    <source>
        <strain evidence="4">KCTC 52274</strain>
    </source>
</reference>
<name>A0ABW5LGP2_9FLAO</name>
<evidence type="ECO:0000259" key="2">
    <source>
        <dbReference type="Pfam" id="PF00144"/>
    </source>
</evidence>
<dbReference type="PROSITE" id="PS51257">
    <property type="entry name" value="PROKAR_LIPOPROTEIN"/>
    <property type="match status" value="1"/>
</dbReference>
<evidence type="ECO:0000256" key="1">
    <source>
        <dbReference type="SAM" id="Phobius"/>
    </source>
</evidence>
<dbReference type="Proteomes" id="UP001597319">
    <property type="component" value="Unassembled WGS sequence"/>
</dbReference>
<dbReference type="RefSeq" id="WP_378293891.1">
    <property type="nucleotide sequence ID" value="NZ_JBHULE010000019.1"/>
</dbReference>
<dbReference type="InterPro" id="IPR050491">
    <property type="entry name" value="AmpC-like"/>
</dbReference>
<dbReference type="InterPro" id="IPR001466">
    <property type="entry name" value="Beta-lactam-related"/>
</dbReference>
<feature type="transmembrane region" description="Helical" evidence="1">
    <location>
        <begin position="369"/>
        <end position="392"/>
    </location>
</feature>
<protein>
    <submittedName>
        <fullName evidence="3">Serine hydrolase domain-containing protein</fullName>
        <ecNumber evidence="3">3.-.-.-</ecNumber>
    </submittedName>
</protein>
<dbReference type="GO" id="GO:0016787">
    <property type="term" value="F:hydrolase activity"/>
    <property type="evidence" value="ECO:0007669"/>
    <property type="project" value="UniProtKB-KW"/>
</dbReference>
<feature type="domain" description="Beta-lactamase-related" evidence="2">
    <location>
        <begin position="42"/>
        <end position="355"/>
    </location>
</feature>
<proteinExistence type="predicted"/>
<dbReference type="SUPFAM" id="SSF56601">
    <property type="entry name" value="beta-lactamase/transpeptidase-like"/>
    <property type="match status" value="1"/>
</dbReference>
<dbReference type="Pfam" id="PF00144">
    <property type="entry name" value="Beta-lactamase"/>
    <property type="match status" value="1"/>
</dbReference>
<evidence type="ECO:0000313" key="3">
    <source>
        <dbReference type="EMBL" id="MFD2564042.1"/>
    </source>
</evidence>
<accession>A0ABW5LGP2</accession>
<evidence type="ECO:0000313" key="4">
    <source>
        <dbReference type="Proteomes" id="UP001597319"/>
    </source>
</evidence>
<gene>
    <name evidence="3" type="ORF">ACFSR1_15280</name>
</gene>
<sequence length="403" mass="46971">MKNFVKQFRIIVLIGYVMTSCTSTNNDSVDSYLGFDIPKDSLDTFITSKMAEYKIPGISIAIINDGEVVYHKIDGYANVEEKLPVTKQTIFEGASISKPVFGFFVMTFVEEGVLDLDKPLYQYLEYPDIAHDERYKKITTRMALSHQTGFQNWREDDEDNTLKIQFEPGTDYFYSGEGYQYVTQVLKHILNTDDAGLEAEFQKRIGKPIGLEHTIYIQNDYTRKHKAEPYDENNNRVDWQNNYWVKKEDSIFSAPASLHSEPIDFSKWMIAVMNEDILSQESYKELLKPHSKVPYDEFDVRYTLGFTNIKLPLTNVYCHGGNNIGFTSWFLLDTKKDWGYVLFTNSEFGEQLGQDMFFYLLADPSKTKLYVTLSIFSILLILVVVFFLKWVIRRIRKRKNQKI</sequence>